<keyword evidence="10" id="KW-1185">Reference proteome</keyword>
<dbReference type="Proteomes" id="UP000036867">
    <property type="component" value="Unassembled WGS sequence"/>
</dbReference>
<reference evidence="10" key="1">
    <citation type="submission" date="2015-08" db="EMBL/GenBank/DDBJ databases">
        <title>Fjat-10028 dsm 16317.</title>
        <authorList>
            <person name="Liu B."/>
            <person name="Wang J."/>
            <person name="Zhu Y."/>
            <person name="Liu G."/>
            <person name="Chen Q."/>
            <person name="Chen Z."/>
            <person name="Lan J."/>
            <person name="Che J."/>
            <person name="Ge C."/>
            <person name="Shi H."/>
            <person name="Pan Z."/>
            <person name="Liu X."/>
        </authorList>
    </citation>
    <scope>NUCLEOTIDE SEQUENCE [LARGE SCALE GENOMIC DNA]</scope>
    <source>
        <strain evidence="10">DSM 16317</strain>
    </source>
</reference>
<dbReference type="PATRIC" id="fig|263475.3.peg.1881"/>
<feature type="transmembrane region" description="Helical" evidence="8">
    <location>
        <begin position="232"/>
        <end position="250"/>
    </location>
</feature>
<feature type="transmembrane region" description="Helical" evidence="8">
    <location>
        <begin position="102"/>
        <end position="120"/>
    </location>
</feature>
<evidence type="ECO:0000256" key="4">
    <source>
        <dbReference type="ARBA" id="ARBA00022475"/>
    </source>
</evidence>
<dbReference type="EMBL" id="LILB01000001">
    <property type="protein sequence ID" value="KOO52172.1"/>
    <property type="molecule type" value="Genomic_DNA"/>
</dbReference>
<keyword evidence="6 8" id="KW-1133">Transmembrane helix</keyword>
<dbReference type="Pfam" id="PF01925">
    <property type="entry name" value="TauE"/>
    <property type="match status" value="1"/>
</dbReference>
<dbReference type="PANTHER" id="PTHR30269:SF0">
    <property type="entry name" value="MEMBRANE TRANSPORTER PROTEIN YFCA-RELATED"/>
    <property type="match status" value="1"/>
</dbReference>
<dbReference type="InterPro" id="IPR002781">
    <property type="entry name" value="TM_pro_TauE-like"/>
</dbReference>
<evidence type="ECO:0000313" key="10">
    <source>
        <dbReference type="Proteomes" id="UP000036867"/>
    </source>
</evidence>
<evidence type="ECO:0000313" key="9">
    <source>
        <dbReference type="EMBL" id="KOO52172.1"/>
    </source>
</evidence>
<evidence type="ECO:0000256" key="2">
    <source>
        <dbReference type="ARBA" id="ARBA00009142"/>
    </source>
</evidence>
<comment type="subcellular location">
    <subcellularLocation>
        <location evidence="1 8">Cell membrane</location>
        <topology evidence="1 8">Multi-pass membrane protein</topology>
    </subcellularLocation>
</comment>
<keyword evidence="5 8" id="KW-0812">Transmembrane</keyword>
<evidence type="ECO:0000256" key="5">
    <source>
        <dbReference type="ARBA" id="ARBA00022692"/>
    </source>
</evidence>
<accession>A0A0M0LMP3</accession>
<protein>
    <recommendedName>
        <fullName evidence="8">Probable membrane transporter protein</fullName>
    </recommendedName>
</protein>
<comment type="caution">
    <text evidence="9">The sequence shown here is derived from an EMBL/GenBank/DDBJ whole genome shotgun (WGS) entry which is preliminary data.</text>
</comment>
<feature type="transmembrane region" description="Helical" evidence="8">
    <location>
        <begin position="190"/>
        <end position="220"/>
    </location>
</feature>
<evidence type="ECO:0000256" key="6">
    <source>
        <dbReference type="ARBA" id="ARBA00022989"/>
    </source>
</evidence>
<sequence>MMDLDLYTLLLLIAFGFLAAFIDSVVGGGGLISIPALMFTGLSPSAAIATNKLAGSMGSLTSTISFFRSGKIDFKIVGKYFPLVFFGSMLGAWFVHFISPEVLKPLVLILLIAVATYTIFKKNWGHKSTYVKLDKKKALIFIAIMTIIGFYDGFLGPGTGSFFIFAFLMIGFDFLQAAGSAKFLNFASNIAALIMFLFLGAVNFSYGIPMGLAMIVGAIVGSKFAIKKGASYVRVLFIFVTVILILKNVLDYLHIL</sequence>
<feature type="transmembrane region" description="Helical" evidence="8">
    <location>
        <begin position="76"/>
        <end position="96"/>
    </location>
</feature>
<dbReference type="GO" id="GO:0005886">
    <property type="term" value="C:plasma membrane"/>
    <property type="evidence" value="ECO:0007669"/>
    <property type="project" value="UniProtKB-SubCell"/>
</dbReference>
<dbReference type="InterPro" id="IPR052017">
    <property type="entry name" value="TSUP"/>
</dbReference>
<keyword evidence="4 8" id="KW-1003">Cell membrane</keyword>
<keyword evidence="3" id="KW-0813">Transport</keyword>
<gene>
    <name evidence="9" type="ORF">AMD00_07135</name>
</gene>
<proteinExistence type="inferred from homology"/>
<evidence type="ECO:0000256" key="1">
    <source>
        <dbReference type="ARBA" id="ARBA00004651"/>
    </source>
</evidence>
<dbReference type="RefSeq" id="WP_053416347.1">
    <property type="nucleotide sequence ID" value="NZ_LILB01000001.1"/>
</dbReference>
<keyword evidence="7 8" id="KW-0472">Membrane</keyword>
<evidence type="ECO:0000256" key="3">
    <source>
        <dbReference type="ARBA" id="ARBA00022448"/>
    </source>
</evidence>
<dbReference type="PANTHER" id="PTHR30269">
    <property type="entry name" value="TRANSMEMBRANE PROTEIN YFCA"/>
    <property type="match status" value="1"/>
</dbReference>
<dbReference type="OrthoDB" id="554695at2"/>
<feature type="transmembrane region" description="Helical" evidence="8">
    <location>
        <begin position="140"/>
        <end position="170"/>
    </location>
</feature>
<evidence type="ECO:0000256" key="8">
    <source>
        <dbReference type="RuleBase" id="RU363041"/>
    </source>
</evidence>
<organism evidence="9 10">
    <name type="scientific">Viridibacillus arvi</name>
    <dbReference type="NCBI Taxonomy" id="263475"/>
    <lineage>
        <taxon>Bacteria</taxon>
        <taxon>Bacillati</taxon>
        <taxon>Bacillota</taxon>
        <taxon>Bacilli</taxon>
        <taxon>Bacillales</taxon>
        <taxon>Caryophanaceae</taxon>
        <taxon>Viridibacillus</taxon>
    </lineage>
</organism>
<evidence type="ECO:0000256" key="7">
    <source>
        <dbReference type="ARBA" id="ARBA00023136"/>
    </source>
</evidence>
<dbReference type="AlphaFoldDB" id="A0A0M0LMP3"/>
<comment type="similarity">
    <text evidence="2 8">Belongs to the 4-toluene sulfonate uptake permease (TSUP) (TC 2.A.102) family.</text>
</comment>
<name>A0A0M0LMP3_9BACL</name>
<dbReference type="GeneID" id="301135877"/>